<protein>
    <submittedName>
        <fullName evidence="4">Sulfotransferase</fullName>
    </submittedName>
</protein>
<evidence type="ECO:0000256" key="1">
    <source>
        <dbReference type="ARBA" id="ARBA00005771"/>
    </source>
</evidence>
<dbReference type="Proteomes" id="UP000618591">
    <property type="component" value="Unassembled WGS sequence"/>
</dbReference>
<evidence type="ECO:0000256" key="2">
    <source>
        <dbReference type="ARBA" id="ARBA00022679"/>
    </source>
</evidence>
<sequence length="308" mass="34408">MRPTVWLTSYPKSGNTWFRALLSNLDPARAEPAAINALDSTDSIASSRGRFDNHMLIESGLLTFDEIDDLRPALYRYLAADSYEGPFDPETLYPVRFVKTHDGYTHTRHGEPIMGGAAAAAGALLFVRDPRDVAASLANYQNFTIDEAIAMMADPSFCFCAHPRVLTNQLRQRLLGWGGYAASWLDQRDVPVHLVRYEEMHAAPLPTLRAALCFAGWSIDDATIERAFAFAAIDELQRQEADTGFGEAPQTEHGKTRFFRRGVAGGWRDELTRAQVKRIEQDHAAMMERLGYAPAIKEDFEHVDQQAG</sequence>
<dbReference type="EMBL" id="BMDW01000019">
    <property type="protein sequence ID" value="GGA55907.1"/>
    <property type="molecule type" value="Genomic_DNA"/>
</dbReference>
<feature type="domain" description="Sulfotransferase" evidence="3">
    <location>
        <begin position="3"/>
        <end position="289"/>
    </location>
</feature>
<evidence type="ECO:0000313" key="4">
    <source>
        <dbReference type="EMBL" id="GGA55907.1"/>
    </source>
</evidence>
<evidence type="ECO:0000313" key="5">
    <source>
        <dbReference type="Proteomes" id="UP000618591"/>
    </source>
</evidence>
<comment type="similarity">
    <text evidence="1">Belongs to the sulfotransferase 1 family.</text>
</comment>
<name>A0ABQ1H1U0_9SPHN</name>
<keyword evidence="5" id="KW-1185">Reference proteome</keyword>
<dbReference type="Pfam" id="PF00685">
    <property type="entry name" value="Sulfotransfer_1"/>
    <property type="match status" value="1"/>
</dbReference>
<accession>A0ABQ1H1U0</accession>
<dbReference type="InterPro" id="IPR000863">
    <property type="entry name" value="Sulfotransferase_dom"/>
</dbReference>
<gene>
    <name evidence="4" type="ORF">GCM10011395_27920</name>
</gene>
<organism evidence="4 5">
    <name type="scientific">Sphingomonas psychrolutea</name>
    <dbReference type="NCBI Taxonomy" id="1259676"/>
    <lineage>
        <taxon>Bacteria</taxon>
        <taxon>Pseudomonadati</taxon>
        <taxon>Pseudomonadota</taxon>
        <taxon>Alphaproteobacteria</taxon>
        <taxon>Sphingomonadales</taxon>
        <taxon>Sphingomonadaceae</taxon>
        <taxon>Sphingomonas</taxon>
    </lineage>
</organism>
<dbReference type="RefSeq" id="WP_188448530.1">
    <property type="nucleotide sequence ID" value="NZ_BMDW01000019.1"/>
</dbReference>
<reference evidence="5" key="1">
    <citation type="journal article" date="2019" name="Int. J. Syst. Evol. Microbiol.">
        <title>The Global Catalogue of Microorganisms (GCM) 10K type strain sequencing project: providing services to taxonomists for standard genome sequencing and annotation.</title>
        <authorList>
            <consortium name="The Broad Institute Genomics Platform"/>
            <consortium name="The Broad Institute Genome Sequencing Center for Infectious Disease"/>
            <person name="Wu L."/>
            <person name="Ma J."/>
        </authorList>
    </citation>
    <scope>NUCLEOTIDE SEQUENCE [LARGE SCALE GENOMIC DNA]</scope>
    <source>
        <strain evidence="5">CGMCC 1.10106</strain>
    </source>
</reference>
<evidence type="ECO:0000259" key="3">
    <source>
        <dbReference type="Pfam" id="PF00685"/>
    </source>
</evidence>
<keyword evidence="2" id="KW-0808">Transferase</keyword>
<dbReference type="SUPFAM" id="SSF52540">
    <property type="entry name" value="P-loop containing nucleoside triphosphate hydrolases"/>
    <property type="match status" value="1"/>
</dbReference>
<proteinExistence type="inferred from homology"/>
<dbReference type="InterPro" id="IPR027417">
    <property type="entry name" value="P-loop_NTPase"/>
</dbReference>
<comment type="caution">
    <text evidence="4">The sequence shown here is derived from an EMBL/GenBank/DDBJ whole genome shotgun (WGS) entry which is preliminary data.</text>
</comment>
<dbReference type="Gene3D" id="3.40.50.300">
    <property type="entry name" value="P-loop containing nucleotide triphosphate hydrolases"/>
    <property type="match status" value="1"/>
</dbReference>
<dbReference type="PANTHER" id="PTHR11783">
    <property type="entry name" value="SULFOTRANSFERASE SULT"/>
    <property type="match status" value="1"/>
</dbReference>